<accession>A0ABV8CM61</accession>
<proteinExistence type="predicted"/>
<protein>
    <submittedName>
        <fullName evidence="1">Uncharacterized protein</fullName>
    </submittedName>
</protein>
<comment type="caution">
    <text evidence="1">The sequence shown here is derived from an EMBL/GenBank/DDBJ whole genome shotgun (WGS) entry which is preliminary data.</text>
</comment>
<evidence type="ECO:0000313" key="2">
    <source>
        <dbReference type="Proteomes" id="UP001595692"/>
    </source>
</evidence>
<gene>
    <name evidence="1" type="ORF">ACFOSS_07455</name>
</gene>
<dbReference type="Proteomes" id="UP001595692">
    <property type="component" value="Unassembled WGS sequence"/>
</dbReference>
<organism evidence="1 2">
    <name type="scientific">Pseudaeromonas sharmana</name>
    <dbReference type="NCBI Taxonomy" id="328412"/>
    <lineage>
        <taxon>Bacteria</taxon>
        <taxon>Pseudomonadati</taxon>
        <taxon>Pseudomonadota</taxon>
        <taxon>Gammaproteobacteria</taxon>
        <taxon>Aeromonadales</taxon>
        <taxon>Aeromonadaceae</taxon>
        <taxon>Pseudaeromonas</taxon>
    </lineage>
</organism>
<evidence type="ECO:0000313" key="1">
    <source>
        <dbReference type="EMBL" id="MFC3913297.1"/>
    </source>
</evidence>
<reference evidence="2" key="1">
    <citation type="journal article" date="2019" name="Int. J. Syst. Evol. Microbiol.">
        <title>The Global Catalogue of Microorganisms (GCM) 10K type strain sequencing project: providing services to taxonomists for standard genome sequencing and annotation.</title>
        <authorList>
            <consortium name="The Broad Institute Genomics Platform"/>
            <consortium name="The Broad Institute Genome Sequencing Center for Infectious Disease"/>
            <person name="Wu L."/>
            <person name="Ma J."/>
        </authorList>
    </citation>
    <scope>NUCLEOTIDE SEQUENCE [LARGE SCALE GENOMIC DNA]</scope>
    <source>
        <strain evidence="2">CCUG 54939</strain>
    </source>
</reference>
<keyword evidence="2" id="KW-1185">Reference proteome</keyword>
<dbReference type="RefSeq" id="WP_377151571.1">
    <property type="nucleotide sequence ID" value="NZ_JBHSAF010000006.1"/>
</dbReference>
<dbReference type="EMBL" id="JBHSAF010000006">
    <property type="protein sequence ID" value="MFC3913297.1"/>
    <property type="molecule type" value="Genomic_DNA"/>
</dbReference>
<sequence>MNQDEPIFDGDLLLEMVENQLSDNYPPCVKATLMRLAMTGHAQDEARHLIACALGAEIMMMQETGQPFSEERYAEYLAQLPAMPWDEEA</sequence>
<name>A0ABV8CM61_9GAMM</name>